<name>A0A9W9F7A8_9EURO</name>
<dbReference type="EMBL" id="JAPQKI010000006">
    <property type="protein sequence ID" value="KAJ5094956.1"/>
    <property type="molecule type" value="Genomic_DNA"/>
</dbReference>
<keyword evidence="6" id="KW-1185">Reference proteome</keyword>
<dbReference type="GO" id="GO:0008171">
    <property type="term" value="F:O-methyltransferase activity"/>
    <property type="evidence" value="ECO:0007669"/>
    <property type="project" value="InterPro"/>
</dbReference>
<proteinExistence type="inferred from homology"/>
<dbReference type="GO" id="GO:0008757">
    <property type="term" value="F:S-adenosylmethionine-dependent methyltransferase activity"/>
    <property type="evidence" value="ECO:0007669"/>
    <property type="project" value="TreeGrafter"/>
</dbReference>
<dbReference type="Pfam" id="PF01596">
    <property type="entry name" value="Methyltransf_3"/>
    <property type="match status" value="1"/>
</dbReference>
<dbReference type="Proteomes" id="UP001149074">
    <property type="component" value="Unassembled WGS sequence"/>
</dbReference>
<dbReference type="GO" id="GO:0032259">
    <property type="term" value="P:methylation"/>
    <property type="evidence" value="ECO:0007669"/>
    <property type="project" value="UniProtKB-KW"/>
</dbReference>
<evidence type="ECO:0000256" key="4">
    <source>
        <dbReference type="ARBA" id="ARBA00023453"/>
    </source>
</evidence>
<dbReference type="SUPFAM" id="SSF53335">
    <property type="entry name" value="S-adenosyl-L-methionine-dependent methyltransferases"/>
    <property type="match status" value="1"/>
</dbReference>
<dbReference type="PANTHER" id="PTHR10509:SF14">
    <property type="entry name" value="CAFFEOYL-COA O-METHYLTRANSFERASE 3-RELATED"/>
    <property type="match status" value="1"/>
</dbReference>
<sequence length="246" mass="26909">MENALACKSPYGPPPHETTPRFISVDAYIKTHLHCSEKGYYDVLENINHDSLAAGAPDIACSATQAKFLMLLARACNAKNILEVGTMGGYSAAWMSTADPEVKVTTIERRPEFVELAAKNLAKAGLSSRVEILTGLALEVMPALLTEMRRKERAPFDFVFIDANKEDGLEYFTLAVEMARPRAIIIVDNVIWNGKIASADEAEKDARVKGIRKLIEGTGVNDLVDATAIQTVGEKNYDGFLFAVKN</sequence>
<comment type="similarity">
    <text evidence="4">Belongs to the class I-like SAM-binding methyltransferase superfamily. Cation-dependent O-methyltransferase family.</text>
</comment>
<dbReference type="InterPro" id="IPR029063">
    <property type="entry name" value="SAM-dependent_MTases_sf"/>
</dbReference>
<reference evidence="5" key="2">
    <citation type="journal article" date="2023" name="IMA Fungus">
        <title>Comparative genomic study of the Penicillium genus elucidates a diverse pangenome and 15 lateral gene transfer events.</title>
        <authorList>
            <person name="Petersen C."/>
            <person name="Sorensen T."/>
            <person name="Nielsen M.R."/>
            <person name="Sondergaard T.E."/>
            <person name="Sorensen J.L."/>
            <person name="Fitzpatrick D.A."/>
            <person name="Frisvad J.C."/>
            <person name="Nielsen K.L."/>
        </authorList>
    </citation>
    <scope>NUCLEOTIDE SEQUENCE</scope>
    <source>
        <strain evidence="5">IBT 30761</strain>
    </source>
</reference>
<dbReference type="OrthoDB" id="10251242at2759"/>
<dbReference type="Gene3D" id="3.40.50.150">
    <property type="entry name" value="Vaccinia Virus protein VP39"/>
    <property type="match status" value="1"/>
</dbReference>
<dbReference type="GeneID" id="81358719"/>
<dbReference type="PANTHER" id="PTHR10509">
    <property type="entry name" value="O-METHYLTRANSFERASE-RELATED"/>
    <property type="match status" value="1"/>
</dbReference>
<evidence type="ECO:0000256" key="3">
    <source>
        <dbReference type="ARBA" id="ARBA00022691"/>
    </source>
</evidence>
<dbReference type="InterPro" id="IPR002935">
    <property type="entry name" value="SAM_O-MeTrfase"/>
</dbReference>
<gene>
    <name evidence="5" type="ORF">N7532_007247</name>
</gene>
<protein>
    <recommendedName>
        <fullName evidence="7">O-methyltransferase</fullName>
    </recommendedName>
</protein>
<evidence type="ECO:0000313" key="6">
    <source>
        <dbReference type="Proteomes" id="UP001149074"/>
    </source>
</evidence>
<keyword evidence="2" id="KW-0808">Transferase</keyword>
<accession>A0A9W9F7A8</accession>
<dbReference type="AlphaFoldDB" id="A0A9W9F7A8"/>
<keyword evidence="1" id="KW-0489">Methyltransferase</keyword>
<reference evidence="5" key="1">
    <citation type="submission" date="2022-11" db="EMBL/GenBank/DDBJ databases">
        <authorList>
            <person name="Petersen C."/>
        </authorList>
    </citation>
    <scope>NUCLEOTIDE SEQUENCE</scope>
    <source>
        <strain evidence="5">IBT 30761</strain>
    </source>
</reference>
<evidence type="ECO:0000256" key="2">
    <source>
        <dbReference type="ARBA" id="ARBA00022679"/>
    </source>
</evidence>
<comment type="caution">
    <text evidence="5">The sequence shown here is derived from an EMBL/GenBank/DDBJ whole genome shotgun (WGS) entry which is preliminary data.</text>
</comment>
<dbReference type="RefSeq" id="XP_056473106.1">
    <property type="nucleotide sequence ID" value="XM_056619740.1"/>
</dbReference>
<dbReference type="InterPro" id="IPR050362">
    <property type="entry name" value="Cation-dep_OMT"/>
</dbReference>
<keyword evidence="3" id="KW-0949">S-adenosyl-L-methionine</keyword>
<organism evidence="5 6">
    <name type="scientific">Penicillium argentinense</name>
    <dbReference type="NCBI Taxonomy" id="1131581"/>
    <lineage>
        <taxon>Eukaryota</taxon>
        <taxon>Fungi</taxon>
        <taxon>Dikarya</taxon>
        <taxon>Ascomycota</taxon>
        <taxon>Pezizomycotina</taxon>
        <taxon>Eurotiomycetes</taxon>
        <taxon>Eurotiomycetidae</taxon>
        <taxon>Eurotiales</taxon>
        <taxon>Aspergillaceae</taxon>
        <taxon>Penicillium</taxon>
    </lineage>
</organism>
<evidence type="ECO:0000313" key="5">
    <source>
        <dbReference type="EMBL" id="KAJ5094956.1"/>
    </source>
</evidence>
<evidence type="ECO:0008006" key="7">
    <source>
        <dbReference type="Google" id="ProtNLM"/>
    </source>
</evidence>
<evidence type="ECO:0000256" key="1">
    <source>
        <dbReference type="ARBA" id="ARBA00022603"/>
    </source>
</evidence>
<dbReference type="PROSITE" id="PS51682">
    <property type="entry name" value="SAM_OMT_I"/>
    <property type="match status" value="1"/>
</dbReference>